<name>A0ABP4LLY6_9ACTN</name>
<evidence type="ECO:0000313" key="4">
    <source>
        <dbReference type="EMBL" id="GAA1527161.1"/>
    </source>
</evidence>
<comment type="cofactor">
    <cofactor evidence="1">
        <name>Mg(2+)</name>
        <dbReference type="ChEBI" id="CHEBI:18420"/>
    </cofactor>
</comment>
<sequence length="407" mass="44282">MRYFSHLDGLSAGALFHRLPATFFQDSPPEVLAMALGATLYSPAVRPRLAEDILRCHAEGVMSMVGCLEDSIRDSEVDEAELNLAHQLRLLARMEAGGPLVFVRVRHADQIYRLADRLGDDLRILSGFVLPKFRPDESGQAGLKAVREIADGSGLPLYAMPVLETPEIAYAETRMPTLLAVRDMLDGNRDRVLAVRVGATDLSSIYALRRTAELTAWDVNVVAGILTDIVNVLARRGGWGGRGGPGSPTAGAGYEVTGPVWEYFSGGERVLKPQLRVTPFEDHDPMLRTKLVRQSLDGLIREIVLDKANGMVGKTVIHPSHAAAVHALSVVSHEEYCDAKAICEDYAGDGGGGVLRSVYMNKMNEVRPHLSWAERTLVRADIFGVAAEGLDFVDFLEASVSSREPVA</sequence>
<evidence type="ECO:0000256" key="1">
    <source>
        <dbReference type="ARBA" id="ARBA00001946"/>
    </source>
</evidence>
<dbReference type="Proteomes" id="UP001501470">
    <property type="component" value="Unassembled WGS sequence"/>
</dbReference>
<organism evidence="4 5">
    <name type="scientific">Dactylosporangium maewongense</name>
    <dbReference type="NCBI Taxonomy" id="634393"/>
    <lineage>
        <taxon>Bacteria</taxon>
        <taxon>Bacillati</taxon>
        <taxon>Actinomycetota</taxon>
        <taxon>Actinomycetes</taxon>
        <taxon>Micromonosporales</taxon>
        <taxon>Micromonosporaceae</taxon>
        <taxon>Dactylosporangium</taxon>
    </lineage>
</organism>
<accession>A0ABP4LLY6</accession>
<keyword evidence="4" id="KW-0456">Lyase</keyword>
<gene>
    <name evidence="4" type="ORF">GCM10009827_050210</name>
</gene>
<dbReference type="SUPFAM" id="SSF51621">
    <property type="entry name" value="Phosphoenolpyruvate/pyruvate domain"/>
    <property type="match status" value="1"/>
</dbReference>
<keyword evidence="2" id="KW-0479">Metal-binding</keyword>
<evidence type="ECO:0000313" key="5">
    <source>
        <dbReference type="Proteomes" id="UP001501470"/>
    </source>
</evidence>
<dbReference type="RefSeq" id="WP_344504523.1">
    <property type="nucleotide sequence ID" value="NZ_BAAAQD010000010.1"/>
</dbReference>
<dbReference type="EMBL" id="BAAAQD010000010">
    <property type="protein sequence ID" value="GAA1527161.1"/>
    <property type="molecule type" value="Genomic_DNA"/>
</dbReference>
<dbReference type="InterPro" id="IPR039480">
    <property type="entry name" value="C-C_Bond_Lyase-like"/>
</dbReference>
<evidence type="ECO:0000256" key="3">
    <source>
        <dbReference type="ARBA" id="ARBA00022842"/>
    </source>
</evidence>
<evidence type="ECO:0000256" key="2">
    <source>
        <dbReference type="ARBA" id="ARBA00022723"/>
    </source>
</evidence>
<keyword evidence="5" id="KW-1185">Reference proteome</keyword>
<dbReference type="GO" id="GO:0016829">
    <property type="term" value="F:lyase activity"/>
    <property type="evidence" value="ECO:0007669"/>
    <property type="project" value="UniProtKB-KW"/>
</dbReference>
<reference evidence="5" key="1">
    <citation type="journal article" date="2019" name="Int. J. Syst. Evol. Microbiol.">
        <title>The Global Catalogue of Microorganisms (GCM) 10K type strain sequencing project: providing services to taxonomists for standard genome sequencing and annotation.</title>
        <authorList>
            <consortium name="The Broad Institute Genomics Platform"/>
            <consortium name="The Broad Institute Genome Sequencing Center for Infectious Disease"/>
            <person name="Wu L."/>
            <person name="Ma J."/>
        </authorList>
    </citation>
    <scope>NUCLEOTIDE SEQUENCE [LARGE SCALE GENOMIC DNA]</scope>
    <source>
        <strain evidence="5">JCM 15933</strain>
    </source>
</reference>
<proteinExistence type="predicted"/>
<dbReference type="Pfam" id="PF15617">
    <property type="entry name" value="C-C_Bond_Lyase"/>
    <property type="match status" value="1"/>
</dbReference>
<dbReference type="PANTHER" id="PTHR32308">
    <property type="entry name" value="LYASE BETA SUBUNIT, PUTATIVE (AFU_ORTHOLOGUE AFUA_4G13030)-RELATED"/>
    <property type="match status" value="1"/>
</dbReference>
<protein>
    <submittedName>
        <fullName evidence="4">HpcH/HpaI aldolase/citrate lyase family protein</fullName>
    </submittedName>
</protein>
<dbReference type="InterPro" id="IPR015813">
    <property type="entry name" value="Pyrv/PenolPyrv_kinase-like_dom"/>
</dbReference>
<dbReference type="InterPro" id="IPR040442">
    <property type="entry name" value="Pyrv_kinase-like_dom_sf"/>
</dbReference>
<dbReference type="PANTHER" id="PTHR32308:SF10">
    <property type="entry name" value="CITRATE LYASE SUBUNIT BETA"/>
    <property type="match status" value="1"/>
</dbReference>
<comment type="caution">
    <text evidence="4">The sequence shown here is derived from an EMBL/GenBank/DDBJ whole genome shotgun (WGS) entry which is preliminary data.</text>
</comment>
<dbReference type="Gene3D" id="3.20.20.60">
    <property type="entry name" value="Phosphoenolpyruvate-binding domains"/>
    <property type="match status" value="2"/>
</dbReference>
<keyword evidence="3" id="KW-0460">Magnesium</keyword>